<reference evidence="10" key="1">
    <citation type="submission" date="2023-06" db="EMBL/GenBank/DDBJ databases">
        <authorList>
            <person name="Noh H."/>
        </authorList>
    </citation>
    <scope>NUCLEOTIDE SEQUENCE</scope>
    <source>
        <strain evidence="10">DUCC20226</strain>
    </source>
</reference>
<evidence type="ECO:0000256" key="5">
    <source>
        <dbReference type="ARBA" id="ARBA00023002"/>
    </source>
</evidence>
<evidence type="ECO:0000256" key="6">
    <source>
        <dbReference type="RuleBase" id="RU362125"/>
    </source>
</evidence>
<dbReference type="Proteomes" id="UP001265746">
    <property type="component" value="Unassembled WGS sequence"/>
</dbReference>
<feature type="domain" description="Acyl-CoA oxidase/dehydrogenase middle" evidence="8">
    <location>
        <begin position="160"/>
        <end position="240"/>
    </location>
</feature>
<evidence type="ECO:0000259" key="7">
    <source>
        <dbReference type="Pfam" id="PF00441"/>
    </source>
</evidence>
<dbReference type="PANTHER" id="PTHR48083">
    <property type="entry name" value="MEDIUM-CHAIN SPECIFIC ACYL-COA DEHYDROGENASE, MITOCHONDRIAL-RELATED"/>
    <property type="match status" value="1"/>
</dbReference>
<dbReference type="AlphaFoldDB" id="A0AAD9W206"/>
<dbReference type="InterPro" id="IPR009075">
    <property type="entry name" value="AcylCo_DH/oxidase_C"/>
</dbReference>
<dbReference type="InterPro" id="IPR046373">
    <property type="entry name" value="Acyl-CoA_Oxase/DH_mid-dom_sf"/>
</dbReference>
<dbReference type="InterPro" id="IPR009100">
    <property type="entry name" value="AcylCoA_DH/oxidase_NM_dom_sf"/>
</dbReference>
<dbReference type="Pfam" id="PF00441">
    <property type="entry name" value="Acyl-CoA_dh_1"/>
    <property type="match status" value="1"/>
</dbReference>
<protein>
    <recommendedName>
        <fullName evidence="12">Acyl-CoA dehydrogenase</fullName>
    </recommendedName>
</protein>
<feature type="domain" description="Acyl-CoA dehydrogenase/oxidase N-terminal" evidence="9">
    <location>
        <begin position="28"/>
        <end position="156"/>
    </location>
</feature>
<evidence type="ECO:0000313" key="10">
    <source>
        <dbReference type="EMBL" id="KAK2604614.1"/>
    </source>
</evidence>
<comment type="similarity">
    <text evidence="2 6">Belongs to the acyl-CoA dehydrogenase family.</text>
</comment>
<dbReference type="Gene3D" id="2.40.110.10">
    <property type="entry name" value="Butyryl-CoA Dehydrogenase, subunit A, domain 2"/>
    <property type="match status" value="1"/>
</dbReference>
<comment type="caution">
    <text evidence="10">The sequence shown here is derived from an EMBL/GenBank/DDBJ whole genome shotgun (WGS) entry which is preliminary data.</text>
</comment>
<dbReference type="InterPro" id="IPR037069">
    <property type="entry name" value="AcylCoA_DH/ox_N_sf"/>
</dbReference>
<keyword evidence="11" id="KW-1185">Reference proteome</keyword>
<dbReference type="InterPro" id="IPR013786">
    <property type="entry name" value="AcylCoA_DH/ox_N"/>
</dbReference>
<evidence type="ECO:0000259" key="9">
    <source>
        <dbReference type="Pfam" id="PF02771"/>
    </source>
</evidence>
<proteinExistence type="inferred from homology"/>
<evidence type="ECO:0000259" key="8">
    <source>
        <dbReference type="Pfam" id="PF02770"/>
    </source>
</evidence>
<dbReference type="InterPro" id="IPR050741">
    <property type="entry name" value="Acyl-CoA_dehydrogenase"/>
</dbReference>
<dbReference type="GO" id="GO:0005737">
    <property type="term" value="C:cytoplasm"/>
    <property type="evidence" value="ECO:0007669"/>
    <property type="project" value="TreeGrafter"/>
</dbReference>
<evidence type="ECO:0000256" key="2">
    <source>
        <dbReference type="ARBA" id="ARBA00009347"/>
    </source>
</evidence>
<name>A0AAD9W206_PHOAM</name>
<dbReference type="Pfam" id="PF02771">
    <property type="entry name" value="Acyl-CoA_dh_N"/>
    <property type="match status" value="1"/>
</dbReference>
<evidence type="ECO:0000256" key="1">
    <source>
        <dbReference type="ARBA" id="ARBA00001974"/>
    </source>
</evidence>
<evidence type="ECO:0008006" key="12">
    <source>
        <dbReference type="Google" id="ProtNLM"/>
    </source>
</evidence>
<dbReference type="GO" id="GO:0003995">
    <property type="term" value="F:acyl-CoA dehydrogenase activity"/>
    <property type="evidence" value="ECO:0007669"/>
    <property type="project" value="TreeGrafter"/>
</dbReference>
<dbReference type="PANTHER" id="PTHR48083:SF17">
    <property type="entry name" value="ACYL-COA DEHYDROGENASE (AFU_ORTHOLOGUE AFUA_2G16630)-RELATED"/>
    <property type="match status" value="1"/>
</dbReference>
<dbReference type="SUPFAM" id="SSF47203">
    <property type="entry name" value="Acyl-CoA dehydrogenase C-terminal domain-like"/>
    <property type="match status" value="1"/>
</dbReference>
<evidence type="ECO:0000256" key="4">
    <source>
        <dbReference type="ARBA" id="ARBA00022827"/>
    </source>
</evidence>
<dbReference type="InterPro" id="IPR006091">
    <property type="entry name" value="Acyl-CoA_Oxase/DH_mid-dom"/>
</dbReference>
<evidence type="ECO:0000256" key="3">
    <source>
        <dbReference type="ARBA" id="ARBA00022630"/>
    </source>
</evidence>
<evidence type="ECO:0000313" key="11">
    <source>
        <dbReference type="Proteomes" id="UP001265746"/>
    </source>
</evidence>
<keyword evidence="3 6" id="KW-0285">Flavoprotein</keyword>
<organism evidence="10 11">
    <name type="scientific">Phomopsis amygdali</name>
    <name type="common">Fusicoccum amygdali</name>
    <dbReference type="NCBI Taxonomy" id="1214568"/>
    <lineage>
        <taxon>Eukaryota</taxon>
        <taxon>Fungi</taxon>
        <taxon>Dikarya</taxon>
        <taxon>Ascomycota</taxon>
        <taxon>Pezizomycotina</taxon>
        <taxon>Sordariomycetes</taxon>
        <taxon>Sordariomycetidae</taxon>
        <taxon>Diaporthales</taxon>
        <taxon>Diaporthaceae</taxon>
        <taxon>Diaporthe</taxon>
    </lineage>
</organism>
<accession>A0AAD9W206</accession>
<dbReference type="Gene3D" id="1.20.140.10">
    <property type="entry name" value="Butyryl-CoA Dehydrogenase, subunit A, domain 3"/>
    <property type="match status" value="1"/>
</dbReference>
<dbReference type="Pfam" id="PF02770">
    <property type="entry name" value="Acyl-CoA_dh_M"/>
    <property type="match status" value="1"/>
</dbReference>
<gene>
    <name evidence="10" type="ORF">N8I77_007527</name>
</gene>
<dbReference type="InterPro" id="IPR036250">
    <property type="entry name" value="AcylCo_DH-like_C"/>
</dbReference>
<sequence>MGSFGAFGSTTPFAEPLWYSRTDNPNYTDSHRRLRQAIRHYVDTEIVPFVSEWEEKGAVPPNALKRHSDLGYTAVSLDPSALGRHLPETTTLPGDVAPNEWDSFHDLIAMDEMARCGSLGTIWALGCGNSIGCPPVIQFGTEEQKSKWLPPVVRGEARFCLGCTEPQAGSDVAGIVTTAEQKGDVFVVNGMKKWVTNGMTADYCTAVVRTGGPGKDGISVLVIPLDSKGVTRSEIRNSGVELSGKIDTLNVVTKVKYKNLFINGFKGCATLGFENVEVPTKNIVGELNRGFRLIMTCFNHERLWIASNCLRLARVCVEDAYQHAITRHTFGKPLIERQVIRLKFANIGMQVTSTYALIESLVQLCNRTRLQGGDEAGTPIGGLCALTKVNAARALELAVRECQQIMGALGYTRGGPGDRIERISRDMRVLVIGGGSDEILSEMCLMQESKDLQKIMSSTRT</sequence>
<dbReference type="GO" id="GO:0050660">
    <property type="term" value="F:flavin adenine dinucleotide binding"/>
    <property type="evidence" value="ECO:0007669"/>
    <property type="project" value="InterPro"/>
</dbReference>
<dbReference type="Gene3D" id="1.10.540.10">
    <property type="entry name" value="Acyl-CoA dehydrogenase/oxidase, N-terminal domain"/>
    <property type="match status" value="1"/>
</dbReference>
<dbReference type="EMBL" id="JAUJFL010000004">
    <property type="protein sequence ID" value="KAK2604614.1"/>
    <property type="molecule type" value="Genomic_DNA"/>
</dbReference>
<comment type="cofactor">
    <cofactor evidence="1 6">
        <name>FAD</name>
        <dbReference type="ChEBI" id="CHEBI:57692"/>
    </cofactor>
</comment>
<dbReference type="GO" id="GO:0033539">
    <property type="term" value="P:fatty acid beta-oxidation using acyl-CoA dehydrogenase"/>
    <property type="evidence" value="ECO:0007669"/>
    <property type="project" value="TreeGrafter"/>
</dbReference>
<dbReference type="SUPFAM" id="SSF56645">
    <property type="entry name" value="Acyl-CoA dehydrogenase NM domain-like"/>
    <property type="match status" value="1"/>
</dbReference>
<feature type="domain" description="Acyl-CoA dehydrogenase/oxidase C-terminal" evidence="7">
    <location>
        <begin position="288"/>
        <end position="442"/>
    </location>
</feature>
<keyword evidence="4 6" id="KW-0274">FAD</keyword>
<keyword evidence="5 6" id="KW-0560">Oxidoreductase</keyword>